<dbReference type="EMBL" id="JAZHXI010000019">
    <property type="protein sequence ID" value="KAL2061424.1"/>
    <property type="molecule type" value="Genomic_DNA"/>
</dbReference>
<keyword evidence="3" id="KW-1185">Reference proteome</keyword>
<dbReference type="Proteomes" id="UP001595075">
    <property type="component" value="Unassembled WGS sequence"/>
</dbReference>
<evidence type="ECO:0000313" key="3">
    <source>
        <dbReference type="Proteomes" id="UP001595075"/>
    </source>
</evidence>
<feature type="region of interest" description="Disordered" evidence="1">
    <location>
        <begin position="1"/>
        <end position="215"/>
    </location>
</feature>
<comment type="caution">
    <text evidence="2">The sequence shown here is derived from an EMBL/GenBank/DDBJ whole genome shotgun (WGS) entry which is preliminary data.</text>
</comment>
<evidence type="ECO:0000313" key="2">
    <source>
        <dbReference type="EMBL" id="KAL2061424.1"/>
    </source>
</evidence>
<organism evidence="2 3">
    <name type="scientific">Oculimacula yallundae</name>
    <dbReference type="NCBI Taxonomy" id="86028"/>
    <lineage>
        <taxon>Eukaryota</taxon>
        <taxon>Fungi</taxon>
        <taxon>Dikarya</taxon>
        <taxon>Ascomycota</taxon>
        <taxon>Pezizomycotina</taxon>
        <taxon>Leotiomycetes</taxon>
        <taxon>Helotiales</taxon>
        <taxon>Ploettnerulaceae</taxon>
        <taxon>Oculimacula</taxon>
    </lineage>
</organism>
<protein>
    <submittedName>
        <fullName evidence="2">Uncharacterized protein</fullName>
    </submittedName>
</protein>
<feature type="compositionally biased region" description="Low complexity" evidence="1">
    <location>
        <begin position="72"/>
        <end position="88"/>
    </location>
</feature>
<reference evidence="2 3" key="1">
    <citation type="journal article" date="2024" name="Commun. Biol.">
        <title>Comparative genomic analysis of thermophilic fungi reveals convergent evolutionary adaptations and gene losses.</title>
        <authorList>
            <person name="Steindorff A.S."/>
            <person name="Aguilar-Pontes M.V."/>
            <person name="Robinson A.J."/>
            <person name="Andreopoulos B."/>
            <person name="LaButti K."/>
            <person name="Kuo A."/>
            <person name="Mondo S."/>
            <person name="Riley R."/>
            <person name="Otillar R."/>
            <person name="Haridas S."/>
            <person name="Lipzen A."/>
            <person name="Grimwood J."/>
            <person name="Schmutz J."/>
            <person name="Clum A."/>
            <person name="Reid I.D."/>
            <person name="Moisan M.C."/>
            <person name="Butler G."/>
            <person name="Nguyen T.T.M."/>
            <person name="Dewar K."/>
            <person name="Conant G."/>
            <person name="Drula E."/>
            <person name="Henrissat B."/>
            <person name="Hansel C."/>
            <person name="Singer S."/>
            <person name="Hutchinson M.I."/>
            <person name="de Vries R.P."/>
            <person name="Natvig D.O."/>
            <person name="Powell A.J."/>
            <person name="Tsang A."/>
            <person name="Grigoriev I.V."/>
        </authorList>
    </citation>
    <scope>NUCLEOTIDE SEQUENCE [LARGE SCALE GENOMIC DNA]</scope>
    <source>
        <strain evidence="2 3">CBS 494.80</strain>
    </source>
</reference>
<feature type="compositionally biased region" description="Polar residues" evidence="1">
    <location>
        <begin position="152"/>
        <end position="172"/>
    </location>
</feature>
<feature type="compositionally biased region" description="Acidic residues" evidence="1">
    <location>
        <begin position="112"/>
        <end position="123"/>
    </location>
</feature>
<feature type="compositionally biased region" description="Pro residues" evidence="1">
    <location>
        <begin position="26"/>
        <end position="40"/>
    </location>
</feature>
<proteinExistence type="predicted"/>
<evidence type="ECO:0000256" key="1">
    <source>
        <dbReference type="SAM" id="MobiDB-lite"/>
    </source>
</evidence>
<feature type="compositionally biased region" description="Polar residues" evidence="1">
    <location>
        <begin position="1"/>
        <end position="23"/>
    </location>
</feature>
<feature type="compositionally biased region" description="Acidic residues" evidence="1">
    <location>
        <begin position="191"/>
        <end position="200"/>
    </location>
</feature>
<feature type="compositionally biased region" description="Basic and acidic residues" evidence="1">
    <location>
        <begin position="124"/>
        <end position="135"/>
    </location>
</feature>
<gene>
    <name evidence="2" type="ORF">VTL71DRAFT_7697</name>
</gene>
<name>A0ABR4BUW4_9HELO</name>
<accession>A0ABR4BUW4</accession>
<sequence>MVRTRQQNPRGIQSPLQSLSNARQPRQPPSPSPPRGPVFPPGMQFHYDDQVGAYDASVSDFDLDGPAPVSPAPSDASADSYAPSVASDGAVHIAGEDSDDDEMSEPAVEIVLSDDEEEEDDDFEIIREVIHISDDKESDDEMSELDIVGPSPTISDPNRTISLTSSPSNQSTISDPDRINSPPPPRPAHQDEEDEEDDGIVDYQQPDLPPYTNAAPSHFERVYRGILTIWSVEEWAEVGERVMAEEEAERNRERAQRRRWAAVGGRSRLARQRAWRRRQVGAEPRVRVNGRFA</sequence>